<keyword evidence="3" id="KW-0808">Transferase</keyword>
<dbReference type="OrthoDB" id="329835at2759"/>
<name>A0A5J4V374_9EUKA</name>
<dbReference type="InterPro" id="IPR050091">
    <property type="entry name" value="PKS_NRPS_Biosynth_Enz"/>
</dbReference>
<dbReference type="GO" id="GO:0004312">
    <property type="term" value="F:fatty acid synthase activity"/>
    <property type="evidence" value="ECO:0007669"/>
    <property type="project" value="TreeGrafter"/>
</dbReference>
<dbReference type="InterPro" id="IPR036736">
    <property type="entry name" value="ACP-like_sf"/>
</dbReference>
<dbReference type="SUPFAM" id="SSF53901">
    <property type="entry name" value="Thiolase-like"/>
    <property type="match status" value="1"/>
</dbReference>
<keyword evidence="2" id="KW-0597">Phosphoprotein</keyword>
<dbReference type="PANTHER" id="PTHR43775:SF37">
    <property type="entry name" value="SI:DKEY-61P9.11"/>
    <property type="match status" value="1"/>
</dbReference>
<dbReference type="AlphaFoldDB" id="A0A5J4V374"/>
<comment type="caution">
    <text evidence="5">The sequence shown here is derived from an EMBL/GenBank/DDBJ whole genome shotgun (WGS) entry which is preliminary data.</text>
</comment>
<dbReference type="InterPro" id="IPR020841">
    <property type="entry name" value="PKS_Beta-ketoAc_synthase_dom"/>
</dbReference>
<dbReference type="InterPro" id="IPR014031">
    <property type="entry name" value="Ketoacyl_synth_C"/>
</dbReference>
<dbReference type="PROSITE" id="PS52004">
    <property type="entry name" value="KS3_2"/>
    <property type="match status" value="1"/>
</dbReference>
<evidence type="ECO:0000256" key="3">
    <source>
        <dbReference type="ARBA" id="ARBA00022679"/>
    </source>
</evidence>
<dbReference type="Pfam" id="PF00109">
    <property type="entry name" value="ketoacyl-synt"/>
    <property type="match status" value="1"/>
</dbReference>
<protein>
    <submittedName>
        <fullName evidence="5">Putative Phthiocerol/phenolphthiocerol synthesis polyketide synthase type I PpsD</fullName>
    </submittedName>
</protein>
<keyword evidence="1" id="KW-0596">Phosphopantetheine</keyword>
<proteinExistence type="predicted"/>
<feature type="domain" description="Ketosynthase family 3 (KS3)" evidence="4">
    <location>
        <begin position="161"/>
        <end position="558"/>
    </location>
</feature>
<dbReference type="InterPro" id="IPR018201">
    <property type="entry name" value="Ketoacyl_synth_AS"/>
</dbReference>
<evidence type="ECO:0000313" key="5">
    <source>
        <dbReference type="EMBL" id="KAA6376822.1"/>
    </source>
</evidence>
<dbReference type="EMBL" id="SNRW01010257">
    <property type="protein sequence ID" value="KAA6376822.1"/>
    <property type="molecule type" value="Genomic_DNA"/>
</dbReference>
<dbReference type="Gene3D" id="1.10.1200.10">
    <property type="entry name" value="ACP-like"/>
    <property type="match status" value="1"/>
</dbReference>
<dbReference type="CDD" id="cd00833">
    <property type="entry name" value="PKS"/>
    <property type="match status" value="1"/>
</dbReference>
<dbReference type="Pfam" id="PF02801">
    <property type="entry name" value="Ketoacyl-synt_C"/>
    <property type="match status" value="1"/>
</dbReference>
<dbReference type="InterPro" id="IPR014030">
    <property type="entry name" value="Ketoacyl_synth_N"/>
</dbReference>
<evidence type="ECO:0000256" key="1">
    <source>
        <dbReference type="ARBA" id="ARBA00022450"/>
    </source>
</evidence>
<organism evidence="5 6">
    <name type="scientific">Streblomastix strix</name>
    <dbReference type="NCBI Taxonomy" id="222440"/>
    <lineage>
        <taxon>Eukaryota</taxon>
        <taxon>Metamonada</taxon>
        <taxon>Preaxostyla</taxon>
        <taxon>Oxymonadida</taxon>
        <taxon>Streblomastigidae</taxon>
        <taxon>Streblomastix</taxon>
    </lineage>
</organism>
<dbReference type="GO" id="GO:0006633">
    <property type="term" value="P:fatty acid biosynthetic process"/>
    <property type="evidence" value="ECO:0007669"/>
    <property type="project" value="InterPro"/>
</dbReference>
<sequence>PEGCIISHGNLIYDEKTITEVLYYLPEHELNKSVKYLFTAGRLIRGVAVRVVTIEEPHTVQPVGLIDSKEGFGLIGEIEDHTHLKLAETILYEFPNIAALCSHLSGLIIEQQGWSAEFGQFGFDQISQKERDYESNDIDQRTRKLTQQGFIEQQNIGATAQDPIAIVGMSCRFPGASSTFEFWENIVDGVNSITRVPTWRSDADFFFNEKMMTKSKTNSKLAGFVDDIQGFDRKFFGISAQEAATMDPQQRIAAMVAVEALENAGIKLIDVAGSNTAQCQVTSRISYLLDAKGSSMAVDTACSSSIVALQLVCSALRRKECSQALVGGVNTLISPLVFVNLSQAGFLAPDGQCKAFDSHANGFVRSERCGVIIIQSLSSAPKSADRIYAVVKGISINQDGRSNCLTTPNTKAYEAIIRKALTDGQINPQYIQFVEAHGTGTALGDTIESGALSIVLFGLNRAANKPLLVSAVKSNVGHLETAAGMTGLIKTALTIHTWTIPGIAQLRKVNNAIDEQTLKLRFLRQTEPWPKLDKQQVLLTGVSAFGFGGSNAHVVLTAAPDTGDHQLPFTPKQQINNTGAGLLNSPIISTVVSLSFQNGDQISGLSSSISPNDSNSCQQQQQIIFLPFTAKTNNSQHSLVAKFKTYLQNGLPDGNEFDHNLMFLSQNNS</sequence>
<dbReference type="PANTHER" id="PTHR43775">
    <property type="entry name" value="FATTY ACID SYNTHASE"/>
    <property type="match status" value="1"/>
</dbReference>
<dbReference type="SUPFAM" id="SSF47336">
    <property type="entry name" value="ACP-like"/>
    <property type="match status" value="1"/>
</dbReference>
<dbReference type="Gene3D" id="3.40.47.10">
    <property type="match status" value="2"/>
</dbReference>
<evidence type="ECO:0000313" key="6">
    <source>
        <dbReference type="Proteomes" id="UP000324800"/>
    </source>
</evidence>
<feature type="non-terminal residue" evidence="5">
    <location>
        <position position="1"/>
    </location>
</feature>
<dbReference type="SMART" id="SM00825">
    <property type="entry name" value="PKS_KS"/>
    <property type="match status" value="1"/>
</dbReference>
<evidence type="ECO:0000259" key="4">
    <source>
        <dbReference type="PROSITE" id="PS52004"/>
    </source>
</evidence>
<accession>A0A5J4V374</accession>
<dbReference type="Proteomes" id="UP000324800">
    <property type="component" value="Unassembled WGS sequence"/>
</dbReference>
<reference evidence="5 6" key="1">
    <citation type="submission" date="2019-03" db="EMBL/GenBank/DDBJ databases">
        <title>Single cell metagenomics reveals metabolic interactions within the superorganism composed of flagellate Streblomastix strix and complex community of Bacteroidetes bacteria on its surface.</title>
        <authorList>
            <person name="Treitli S.C."/>
            <person name="Kolisko M."/>
            <person name="Husnik F."/>
            <person name="Keeling P."/>
            <person name="Hampl V."/>
        </authorList>
    </citation>
    <scope>NUCLEOTIDE SEQUENCE [LARGE SCALE GENOMIC DNA]</scope>
    <source>
        <strain evidence="5">ST1C</strain>
    </source>
</reference>
<dbReference type="GO" id="GO:0004315">
    <property type="term" value="F:3-oxoacyl-[acyl-carrier-protein] synthase activity"/>
    <property type="evidence" value="ECO:0007669"/>
    <property type="project" value="InterPro"/>
</dbReference>
<gene>
    <name evidence="5" type="ORF">EZS28_027651</name>
</gene>
<dbReference type="InterPro" id="IPR016039">
    <property type="entry name" value="Thiolase-like"/>
</dbReference>
<dbReference type="PROSITE" id="PS00606">
    <property type="entry name" value="KS3_1"/>
    <property type="match status" value="1"/>
</dbReference>
<evidence type="ECO:0000256" key="2">
    <source>
        <dbReference type="ARBA" id="ARBA00022553"/>
    </source>
</evidence>